<evidence type="ECO:0000313" key="2">
    <source>
        <dbReference type="EMBL" id="SDS96452.1"/>
    </source>
</evidence>
<reference evidence="3" key="1">
    <citation type="submission" date="2016-10" db="EMBL/GenBank/DDBJ databases">
        <authorList>
            <person name="Varghese N."/>
            <person name="Submissions S."/>
        </authorList>
    </citation>
    <scope>NUCLEOTIDE SEQUENCE [LARGE SCALE GENOMIC DNA]</scope>
    <source>
        <strain evidence="3">KCTC 32247</strain>
    </source>
</reference>
<dbReference type="Pfam" id="PF07963">
    <property type="entry name" value="N_methyl"/>
    <property type="match status" value="1"/>
</dbReference>
<evidence type="ECO:0000256" key="1">
    <source>
        <dbReference type="SAM" id="Phobius"/>
    </source>
</evidence>
<keyword evidence="1" id="KW-0812">Transmembrane</keyword>
<accession>A0A1H1WHD1</accession>
<dbReference type="NCBIfam" id="TIGR02532">
    <property type="entry name" value="IV_pilin_GFxxxE"/>
    <property type="match status" value="1"/>
</dbReference>
<dbReference type="STRING" id="1392877.SAMN05216221_3088"/>
<organism evidence="2 3">
    <name type="scientific">Pseudomonas oryzae</name>
    <dbReference type="NCBI Taxonomy" id="1392877"/>
    <lineage>
        <taxon>Bacteria</taxon>
        <taxon>Pseudomonadati</taxon>
        <taxon>Pseudomonadota</taxon>
        <taxon>Gammaproteobacteria</taxon>
        <taxon>Pseudomonadales</taxon>
        <taxon>Pseudomonadaceae</taxon>
        <taxon>Pseudomonas</taxon>
    </lineage>
</organism>
<keyword evidence="1" id="KW-1133">Transmembrane helix</keyword>
<evidence type="ECO:0000313" key="3">
    <source>
        <dbReference type="Proteomes" id="UP000243359"/>
    </source>
</evidence>
<sequence>MTERRRLYGFTLVELVLVIALSAVVAVMIGSVLSHPLTSFVDQSRRAELVDRGALALSRMQRDIRLAVPNSLRVSADGQALELLNIHGAGRYRPNRSGSDALAFASGTAATCTATGQRCDAFQLLESGLDPSGARWLVLYNVGAESAGVPLAGSNLWAYANPGVVTPSGTSFTALSGAPAGESLLQVSTPGDFRFAYASPQRRVYLADKVVGYRCVGGELRRYEYSQLLATLPASIPSGANSAAVAGDVAACGFAYRRGIGSRAGLASLRLRLSLGGESVELTEQVHIDNAP</sequence>
<keyword evidence="3" id="KW-1185">Reference proteome</keyword>
<dbReference type="InterPro" id="IPR012902">
    <property type="entry name" value="N_methyl_site"/>
</dbReference>
<gene>
    <name evidence="2" type="ORF">SAMN05216221_3088</name>
</gene>
<dbReference type="RefSeq" id="WP_090349901.1">
    <property type="nucleotide sequence ID" value="NZ_LT629751.1"/>
</dbReference>
<proteinExistence type="predicted"/>
<dbReference type="EMBL" id="LT629751">
    <property type="protein sequence ID" value="SDS96452.1"/>
    <property type="molecule type" value="Genomic_DNA"/>
</dbReference>
<protein>
    <submittedName>
        <fullName evidence="2">MSHA biogenesis protein MshO</fullName>
    </submittedName>
</protein>
<feature type="transmembrane region" description="Helical" evidence="1">
    <location>
        <begin position="7"/>
        <end position="33"/>
    </location>
</feature>
<dbReference type="OrthoDB" id="9788802at2"/>
<name>A0A1H1WHD1_9PSED</name>
<dbReference type="Proteomes" id="UP000243359">
    <property type="component" value="Chromosome I"/>
</dbReference>
<dbReference type="AlphaFoldDB" id="A0A1H1WHD1"/>
<keyword evidence="1" id="KW-0472">Membrane</keyword>